<dbReference type="InterPro" id="IPR011527">
    <property type="entry name" value="ABC1_TM_dom"/>
</dbReference>
<feature type="transmembrane region" description="Helical" evidence="7">
    <location>
        <begin position="138"/>
        <end position="163"/>
    </location>
</feature>
<dbReference type="SUPFAM" id="SSF90123">
    <property type="entry name" value="ABC transporter transmembrane region"/>
    <property type="match status" value="1"/>
</dbReference>
<evidence type="ECO:0000256" key="7">
    <source>
        <dbReference type="SAM" id="Phobius"/>
    </source>
</evidence>
<dbReference type="EMBL" id="CP001737">
    <property type="protein sequence ID" value="ACV81289.1"/>
    <property type="molecule type" value="Genomic_DNA"/>
</dbReference>
<comment type="subcellular location">
    <subcellularLocation>
        <location evidence="1">Cell membrane</location>
        <topology evidence="1">Multi-pass membrane protein</topology>
    </subcellularLocation>
</comment>
<dbReference type="GO" id="GO:0140359">
    <property type="term" value="F:ABC-type transporter activity"/>
    <property type="evidence" value="ECO:0007669"/>
    <property type="project" value="InterPro"/>
</dbReference>
<feature type="transmembrane region" description="Helical" evidence="7">
    <location>
        <begin position="169"/>
        <end position="186"/>
    </location>
</feature>
<dbReference type="HOGENOM" id="CLU_000604_84_3_11"/>
<dbReference type="PROSITE" id="PS50893">
    <property type="entry name" value="ABC_TRANSPORTER_2"/>
    <property type="match status" value="1"/>
</dbReference>
<evidence type="ECO:0000256" key="2">
    <source>
        <dbReference type="ARBA" id="ARBA00022692"/>
    </source>
</evidence>
<evidence type="ECO:0000313" key="10">
    <source>
        <dbReference type="EMBL" id="ACV81289.1"/>
    </source>
</evidence>
<dbReference type="PROSITE" id="PS50929">
    <property type="entry name" value="ABC_TM1F"/>
    <property type="match status" value="1"/>
</dbReference>
<keyword evidence="6 7" id="KW-0472">Membrane</keyword>
<reference evidence="11" key="1">
    <citation type="submission" date="2009-09" db="EMBL/GenBank/DDBJ databases">
        <title>The complete genome of Nakamurella multipartita DSM 44233.</title>
        <authorList>
            <consortium name="US DOE Joint Genome Institute (JGI-PGF)"/>
            <person name="Lucas S."/>
            <person name="Copeland A."/>
            <person name="Lapidus A."/>
            <person name="Glavina del Rio T."/>
            <person name="Dalin E."/>
            <person name="Tice H."/>
            <person name="Bruce D."/>
            <person name="Goodwin L."/>
            <person name="Pitluck S."/>
            <person name="Kyrpides N."/>
            <person name="Mavromatis K."/>
            <person name="Ivanova N."/>
            <person name="Ovchinnikova G."/>
            <person name="Sims D."/>
            <person name="Meincke L."/>
            <person name="Brettin T."/>
            <person name="Detter J.C."/>
            <person name="Han C."/>
            <person name="Larimer F."/>
            <person name="Land M."/>
            <person name="Hauser L."/>
            <person name="Markowitz V."/>
            <person name="Cheng J.-F."/>
            <person name="Hugenholtz P."/>
            <person name="Woyke T."/>
            <person name="Wu D."/>
            <person name="Klenk H.-P."/>
            <person name="Eisen J.A."/>
        </authorList>
    </citation>
    <scope>NUCLEOTIDE SEQUENCE [LARGE SCALE GENOMIC DNA]</scope>
    <source>
        <strain evidence="11">ATCC 700099 / DSM 44233 / CIP 104796 / JCM 9543 / NBRC 105858 / Y-104</strain>
    </source>
</reference>
<dbReference type="InterPro" id="IPR036640">
    <property type="entry name" value="ABC1_TM_sf"/>
</dbReference>
<dbReference type="Pfam" id="PF00005">
    <property type="entry name" value="ABC_tran"/>
    <property type="match status" value="1"/>
</dbReference>
<dbReference type="PANTHER" id="PTHR24221">
    <property type="entry name" value="ATP-BINDING CASSETTE SUB-FAMILY B"/>
    <property type="match status" value="1"/>
</dbReference>
<keyword evidence="4" id="KW-0067">ATP-binding</keyword>
<evidence type="ECO:0000313" key="11">
    <source>
        <dbReference type="Proteomes" id="UP000002218"/>
    </source>
</evidence>
<dbReference type="SUPFAM" id="SSF52540">
    <property type="entry name" value="P-loop containing nucleoside triphosphate hydrolases"/>
    <property type="match status" value="1"/>
</dbReference>
<protein>
    <submittedName>
        <fullName evidence="10">ABC transporter related</fullName>
    </submittedName>
</protein>
<evidence type="ECO:0000256" key="3">
    <source>
        <dbReference type="ARBA" id="ARBA00022741"/>
    </source>
</evidence>
<dbReference type="AlphaFoldDB" id="C8XAZ7"/>
<feature type="domain" description="ABC transporter" evidence="8">
    <location>
        <begin position="346"/>
        <end position="573"/>
    </location>
</feature>
<evidence type="ECO:0000256" key="4">
    <source>
        <dbReference type="ARBA" id="ARBA00022840"/>
    </source>
</evidence>
<dbReference type="GO" id="GO:0005524">
    <property type="term" value="F:ATP binding"/>
    <property type="evidence" value="ECO:0007669"/>
    <property type="project" value="UniProtKB-KW"/>
</dbReference>
<feature type="transmembrane region" description="Helical" evidence="7">
    <location>
        <begin position="65"/>
        <end position="84"/>
    </location>
</feature>
<keyword evidence="2 7" id="KW-0812">Transmembrane</keyword>
<dbReference type="RefSeq" id="WP_015750097.1">
    <property type="nucleotide sequence ID" value="NC_013235.1"/>
</dbReference>
<dbReference type="SMART" id="SM00382">
    <property type="entry name" value="AAA"/>
    <property type="match status" value="1"/>
</dbReference>
<dbReference type="OrthoDB" id="9806127at2"/>
<dbReference type="InterPro" id="IPR003593">
    <property type="entry name" value="AAA+_ATPase"/>
</dbReference>
<dbReference type="InterPro" id="IPR027417">
    <property type="entry name" value="P-loop_NTPase"/>
</dbReference>
<dbReference type="InterPro" id="IPR003439">
    <property type="entry name" value="ABC_transporter-like_ATP-bd"/>
</dbReference>
<keyword evidence="5 7" id="KW-1133">Transmembrane helix</keyword>
<dbReference type="STRING" id="479431.Namu_5016"/>
<feature type="transmembrane region" description="Helical" evidence="7">
    <location>
        <begin position="261"/>
        <end position="294"/>
    </location>
</feature>
<dbReference type="Gene3D" id="3.40.50.300">
    <property type="entry name" value="P-loop containing nucleotide triphosphate hydrolases"/>
    <property type="match status" value="1"/>
</dbReference>
<dbReference type="Pfam" id="PF00664">
    <property type="entry name" value="ABC_membrane"/>
    <property type="match status" value="1"/>
</dbReference>
<dbReference type="PANTHER" id="PTHR24221:SF654">
    <property type="entry name" value="ATP-BINDING CASSETTE SUB-FAMILY B MEMBER 6"/>
    <property type="match status" value="1"/>
</dbReference>
<dbReference type="InterPro" id="IPR017871">
    <property type="entry name" value="ABC_transporter-like_CS"/>
</dbReference>
<evidence type="ECO:0000256" key="1">
    <source>
        <dbReference type="ARBA" id="ARBA00004651"/>
    </source>
</evidence>
<dbReference type="KEGG" id="nml:Namu_5016"/>
<accession>C8XAZ7</accession>
<sequence precursor="true">MFRTDLASVLAAPARATATPLGLAAGVSVLRIGLTLAQPWPIALAVDTVTSGAAPAGLGDADPRLVVAGCGLALIVVSLGAGLLDMAGERLAQGAAERSGALLRQRMFEHCLALSLRWHDGQPTGELVSRLTTDVGRVLDALVALCSSALADVLLLAGSLLLLVLLDPGLALVGLTVVPVLAVLSVRQRRRVRAAHQRARSESGRLTATATDLLRNVRAVQAFGRADHASAAFRRRNDAVAGVEIGAIGVESRWIPLSEAVLAVGTGLVLVAGGWQVLAGGLSVGTLLVATAYLRQLYGPVRSLTRLSGVLAKASASASRIAAVLDADVAVTDRPGAIPAAPIRRVQLRDVGFAYEPGHAVLTAFDLDLAAGELVCLIGPSGAGKSTVLNLLLRLYDPDAGQVLIDGHDARHLQQRSLRERIAFVPQDPWLLDGTVAQNIAFGSRTATRAGVIDAGRLAHVDEFIGRLPLGWDTPLGEGGVRLSGGQRRRIALARAAVSGASLLLLDEPTAALDPASADAVLAAVVASRRGRTALIVTHDERVARIADRVVDIRDPHSALVPTRDEHPTLTLERR</sequence>
<proteinExistence type="predicted"/>
<dbReference type="InterPro" id="IPR039421">
    <property type="entry name" value="Type_1_exporter"/>
</dbReference>
<name>C8XAZ7_NAKMY</name>
<evidence type="ECO:0000256" key="5">
    <source>
        <dbReference type="ARBA" id="ARBA00022989"/>
    </source>
</evidence>
<dbReference type="GO" id="GO:0034040">
    <property type="term" value="F:ATPase-coupled lipid transmembrane transporter activity"/>
    <property type="evidence" value="ECO:0007669"/>
    <property type="project" value="TreeGrafter"/>
</dbReference>
<keyword evidence="11" id="KW-1185">Reference proteome</keyword>
<dbReference type="PROSITE" id="PS00211">
    <property type="entry name" value="ABC_TRANSPORTER_1"/>
    <property type="match status" value="1"/>
</dbReference>
<evidence type="ECO:0000259" key="9">
    <source>
        <dbReference type="PROSITE" id="PS50929"/>
    </source>
</evidence>
<evidence type="ECO:0000259" key="8">
    <source>
        <dbReference type="PROSITE" id="PS50893"/>
    </source>
</evidence>
<evidence type="ECO:0000256" key="6">
    <source>
        <dbReference type="ARBA" id="ARBA00023136"/>
    </source>
</evidence>
<dbReference type="Proteomes" id="UP000002218">
    <property type="component" value="Chromosome"/>
</dbReference>
<organism evidence="10 11">
    <name type="scientific">Nakamurella multipartita (strain ATCC 700099 / DSM 44233 / CIP 104796 / JCM 9543 / NBRC 105858 / Y-104)</name>
    <name type="common">Microsphaera multipartita</name>
    <dbReference type="NCBI Taxonomy" id="479431"/>
    <lineage>
        <taxon>Bacteria</taxon>
        <taxon>Bacillati</taxon>
        <taxon>Actinomycetota</taxon>
        <taxon>Actinomycetes</taxon>
        <taxon>Nakamurellales</taxon>
        <taxon>Nakamurellaceae</taxon>
        <taxon>Nakamurella</taxon>
    </lineage>
</organism>
<dbReference type="Gene3D" id="1.20.1560.10">
    <property type="entry name" value="ABC transporter type 1, transmembrane domain"/>
    <property type="match status" value="1"/>
</dbReference>
<keyword evidence="3" id="KW-0547">Nucleotide-binding</keyword>
<feature type="domain" description="ABC transmembrane type-1" evidence="9">
    <location>
        <begin position="23"/>
        <end position="313"/>
    </location>
</feature>
<dbReference type="GO" id="GO:0016887">
    <property type="term" value="F:ATP hydrolysis activity"/>
    <property type="evidence" value="ECO:0007669"/>
    <property type="project" value="InterPro"/>
</dbReference>
<dbReference type="InParanoid" id="C8XAZ7"/>
<dbReference type="GO" id="GO:0005886">
    <property type="term" value="C:plasma membrane"/>
    <property type="evidence" value="ECO:0007669"/>
    <property type="project" value="UniProtKB-SubCell"/>
</dbReference>
<reference evidence="10 11" key="2">
    <citation type="journal article" date="2010" name="Stand. Genomic Sci.">
        <title>Complete genome sequence of Nakamurella multipartita type strain (Y-104).</title>
        <authorList>
            <person name="Tice H."/>
            <person name="Mayilraj S."/>
            <person name="Sims D."/>
            <person name="Lapidus A."/>
            <person name="Nolan M."/>
            <person name="Lucas S."/>
            <person name="Glavina Del Rio T."/>
            <person name="Copeland A."/>
            <person name="Cheng J.F."/>
            <person name="Meincke L."/>
            <person name="Bruce D."/>
            <person name="Goodwin L."/>
            <person name="Pitluck S."/>
            <person name="Ivanova N."/>
            <person name="Mavromatis K."/>
            <person name="Ovchinnikova G."/>
            <person name="Pati A."/>
            <person name="Chen A."/>
            <person name="Palaniappan K."/>
            <person name="Land M."/>
            <person name="Hauser L."/>
            <person name="Chang Y.J."/>
            <person name="Jeffries C.D."/>
            <person name="Detter J.C."/>
            <person name="Brettin T."/>
            <person name="Rohde M."/>
            <person name="Goker M."/>
            <person name="Bristow J."/>
            <person name="Eisen J.A."/>
            <person name="Markowitz V."/>
            <person name="Hugenholtz P."/>
            <person name="Kyrpides N.C."/>
            <person name="Klenk H.P."/>
            <person name="Chen F."/>
        </authorList>
    </citation>
    <scope>NUCLEOTIDE SEQUENCE [LARGE SCALE GENOMIC DNA]</scope>
    <source>
        <strain evidence="11">ATCC 700099 / DSM 44233 / CIP 104796 / JCM 9543 / NBRC 105858 / Y-104</strain>
    </source>
</reference>
<dbReference type="eggNOG" id="COG1132">
    <property type="taxonomic scope" value="Bacteria"/>
</dbReference>
<gene>
    <name evidence="10" type="ordered locus">Namu_5016</name>
</gene>